<sequence length="301" mass="30791">MTRNEWEGHGLDPASRSRPDAPADPSLSLDVLADLHGDVLDAETARELTARIGDDPDAKAVLDALDAVHADLAAFGSELSAPTTTMPPEVAARLERALADEAAAMTRASAPPPRPVTQLPTTPAPPHTPEDHARPPAPVADLSAARRRRNRMLGWGSGVLAAAAVAAVVAFGLPGRSLEDGTPMAQPPATTTTPLPTETGASPGAGPLALTGPDDVQANYGAAMNAEDYGPFGDEAALTACLRASGVPDTAVLGSLSVNYQDEPALMVVMSGGDFGSFRVAIVSFDCGPDSPGLLTQTEIN</sequence>
<keyword evidence="2" id="KW-0812">Transmembrane</keyword>
<feature type="region of interest" description="Disordered" evidence="1">
    <location>
        <begin position="103"/>
        <end position="137"/>
    </location>
</feature>
<organism evidence="3 4">
    <name type="scientific">Actinoalloteichus caeruleus DSM 43889</name>
    <dbReference type="NCBI Taxonomy" id="1120930"/>
    <lineage>
        <taxon>Bacteria</taxon>
        <taxon>Bacillati</taxon>
        <taxon>Actinomycetota</taxon>
        <taxon>Actinomycetes</taxon>
        <taxon>Pseudonocardiales</taxon>
        <taxon>Pseudonocardiaceae</taxon>
        <taxon>Actinoalloteichus</taxon>
        <taxon>Actinoalloteichus cyanogriseus</taxon>
    </lineage>
</organism>
<feature type="region of interest" description="Disordered" evidence="1">
    <location>
        <begin position="1"/>
        <end position="27"/>
    </location>
</feature>
<evidence type="ECO:0000313" key="3">
    <source>
        <dbReference type="EMBL" id="MCP2332986.1"/>
    </source>
</evidence>
<evidence type="ECO:0000256" key="2">
    <source>
        <dbReference type="SAM" id="Phobius"/>
    </source>
</evidence>
<gene>
    <name evidence="3" type="ORF">G443_003256</name>
</gene>
<dbReference type="Proteomes" id="UP000791080">
    <property type="component" value="Unassembled WGS sequence"/>
</dbReference>
<accession>A0ABT1JLE7</accession>
<reference evidence="3 4" key="2">
    <citation type="submission" date="2022-06" db="EMBL/GenBank/DDBJ databases">
        <title>Genomic Encyclopedia of Type Strains, Phase I: the one thousand microbial genomes (KMG-I) project.</title>
        <authorList>
            <person name="Kyrpides N."/>
        </authorList>
    </citation>
    <scope>NUCLEOTIDE SEQUENCE [LARGE SCALE GENOMIC DNA]</scope>
    <source>
        <strain evidence="3 4">DSM 43889</strain>
    </source>
</reference>
<name>A0ABT1JLE7_ACTCY</name>
<reference evidence="3 4" key="1">
    <citation type="submission" date="2013-07" db="EMBL/GenBank/DDBJ databases">
        <authorList>
            <consortium name="DOE Joint Genome Institute"/>
            <person name="Reeve W."/>
            <person name="Huntemann M."/>
            <person name="Han J."/>
            <person name="Chen A."/>
            <person name="Kyrpides N."/>
            <person name="Mavromatis K."/>
            <person name="Markowitz V."/>
            <person name="Palaniappan K."/>
            <person name="Ivanova N."/>
            <person name="Schaumberg A."/>
            <person name="Pati A."/>
            <person name="Liolios K."/>
            <person name="Nordberg H.P."/>
            <person name="Cantor M.N."/>
            <person name="Hua S.X."/>
            <person name="Woyke T."/>
        </authorList>
    </citation>
    <scope>NUCLEOTIDE SEQUENCE [LARGE SCALE GENOMIC DNA]</scope>
    <source>
        <strain evidence="3 4">DSM 43889</strain>
    </source>
</reference>
<evidence type="ECO:0000256" key="1">
    <source>
        <dbReference type="SAM" id="MobiDB-lite"/>
    </source>
</evidence>
<feature type="compositionally biased region" description="Basic and acidic residues" evidence="1">
    <location>
        <begin position="1"/>
        <end position="21"/>
    </location>
</feature>
<keyword evidence="2" id="KW-0472">Membrane</keyword>
<feature type="transmembrane region" description="Helical" evidence="2">
    <location>
        <begin position="152"/>
        <end position="173"/>
    </location>
</feature>
<keyword evidence="2" id="KW-1133">Transmembrane helix</keyword>
<comment type="caution">
    <text evidence="3">The sequence shown here is derived from an EMBL/GenBank/DDBJ whole genome shotgun (WGS) entry which is preliminary data.</text>
</comment>
<feature type="region of interest" description="Disordered" evidence="1">
    <location>
        <begin position="178"/>
        <end position="202"/>
    </location>
</feature>
<evidence type="ECO:0008006" key="5">
    <source>
        <dbReference type="Google" id="ProtNLM"/>
    </source>
</evidence>
<feature type="compositionally biased region" description="Low complexity" evidence="1">
    <location>
        <begin position="182"/>
        <end position="201"/>
    </location>
</feature>
<proteinExistence type="predicted"/>
<protein>
    <recommendedName>
        <fullName evidence="5">Anti-sigma-M factor RsmA</fullName>
    </recommendedName>
</protein>
<evidence type="ECO:0000313" key="4">
    <source>
        <dbReference type="Proteomes" id="UP000791080"/>
    </source>
</evidence>
<dbReference type="EMBL" id="AUBJ02000001">
    <property type="protein sequence ID" value="MCP2332986.1"/>
    <property type="molecule type" value="Genomic_DNA"/>
</dbReference>
<keyword evidence="4" id="KW-1185">Reference proteome</keyword>
<dbReference type="RefSeq" id="WP_051313553.1">
    <property type="nucleotide sequence ID" value="NZ_AUBJ02000001.1"/>
</dbReference>